<keyword evidence="1" id="KW-0732">Signal</keyword>
<name>A0ABS9BGY0_9BACT</name>
<protein>
    <submittedName>
        <fullName evidence="2">Uncharacterized protein</fullName>
    </submittedName>
</protein>
<evidence type="ECO:0000313" key="2">
    <source>
        <dbReference type="EMBL" id="MCF1714323.1"/>
    </source>
</evidence>
<proteinExistence type="predicted"/>
<sequence length="134" mass="14810">MNLKSVLASLAIAALVAVSTNPVLANTEKRVNKNRVPVEVKYVGSNNQSPVVEISLDNEEGKEITVQLRDLDGYVLYTATTSEKKITRKFQIDNSSLEPIQLKVAITINGKVQTEVFQINRNRTVVEDVVVSKL</sequence>
<feature type="chain" id="PRO_5046662009" evidence="1">
    <location>
        <begin position="26"/>
        <end position="134"/>
    </location>
</feature>
<organism evidence="2 3">
    <name type="scientific">Flavihumibacter fluminis</name>
    <dbReference type="NCBI Taxonomy" id="2909236"/>
    <lineage>
        <taxon>Bacteria</taxon>
        <taxon>Pseudomonadati</taxon>
        <taxon>Bacteroidota</taxon>
        <taxon>Chitinophagia</taxon>
        <taxon>Chitinophagales</taxon>
        <taxon>Chitinophagaceae</taxon>
        <taxon>Flavihumibacter</taxon>
    </lineage>
</organism>
<accession>A0ABS9BGY0</accession>
<evidence type="ECO:0000313" key="3">
    <source>
        <dbReference type="Proteomes" id="UP001200145"/>
    </source>
</evidence>
<dbReference type="EMBL" id="JAKEVY010000002">
    <property type="protein sequence ID" value="MCF1714323.1"/>
    <property type="molecule type" value="Genomic_DNA"/>
</dbReference>
<gene>
    <name evidence="2" type="ORF">L0U88_06750</name>
</gene>
<dbReference type="RefSeq" id="WP_234864899.1">
    <property type="nucleotide sequence ID" value="NZ_JAKEVY010000002.1"/>
</dbReference>
<evidence type="ECO:0000256" key="1">
    <source>
        <dbReference type="SAM" id="SignalP"/>
    </source>
</evidence>
<keyword evidence="3" id="KW-1185">Reference proteome</keyword>
<comment type="caution">
    <text evidence="2">The sequence shown here is derived from an EMBL/GenBank/DDBJ whole genome shotgun (WGS) entry which is preliminary data.</text>
</comment>
<dbReference type="Proteomes" id="UP001200145">
    <property type="component" value="Unassembled WGS sequence"/>
</dbReference>
<reference evidence="2 3" key="1">
    <citation type="submission" date="2022-01" db="EMBL/GenBank/DDBJ databases">
        <title>Flavihumibacter sp. nov., isolated from sediment of a river.</title>
        <authorList>
            <person name="Liu H."/>
        </authorList>
    </citation>
    <scope>NUCLEOTIDE SEQUENCE [LARGE SCALE GENOMIC DNA]</scope>
    <source>
        <strain evidence="2 3">RY-1</strain>
    </source>
</reference>
<feature type="signal peptide" evidence="1">
    <location>
        <begin position="1"/>
        <end position="25"/>
    </location>
</feature>